<dbReference type="Pfam" id="PF11412">
    <property type="entry name" value="DsbD_N"/>
    <property type="match status" value="1"/>
</dbReference>
<feature type="domain" description="Thiol:disulfide interchange protein DsbD N-terminal" evidence="2">
    <location>
        <begin position="48"/>
        <end position="147"/>
    </location>
</feature>
<accession>A0A849VKD8</accession>
<evidence type="ECO:0000313" key="4">
    <source>
        <dbReference type="Proteomes" id="UP000550508"/>
    </source>
</evidence>
<dbReference type="Proteomes" id="UP000550508">
    <property type="component" value="Unassembled WGS sequence"/>
</dbReference>
<evidence type="ECO:0000256" key="1">
    <source>
        <dbReference type="SAM" id="SignalP"/>
    </source>
</evidence>
<keyword evidence="4" id="KW-1185">Reference proteome</keyword>
<gene>
    <name evidence="3" type="ORF">HQ945_03490</name>
</gene>
<reference evidence="3 4" key="1">
    <citation type="submission" date="2020-05" db="EMBL/GenBank/DDBJ databases">
        <authorList>
            <person name="Kim M.K."/>
        </authorList>
    </citation>
    <scope>NUCLEOTIDE SEQUENCE [LARGE SCALE GENOMIC DNA]</scope>
    <source>
        <strain evidence="3 4">BT25</strain>
    </source>
</reference>
<sequence length="265" mass="27958">MKTKFLCLLASLLFAFPAAAASSDWTSTPGGKVRVIVDNPADGTPEIRGAIQINLDPGWKTYWKEPGDAGVPPELDLTASSNIKAYALAFPTPHRFADGGTQWAGYKKPVSLPFTLTLEDPAKPAHLKGHAFLGICETICIPVTAEFDIAIDGTPSDALTKAEISTAFDQLPAPASAEFGVRAVTRDNDHLDFTADLAAGSEEIDLFVAAEGGANFGMSKLKSRDGKSAVFAVPLVSGAQAKPSLLYYTLVQGDKSVSGTIPFKE</sequence>
<dbReference type="EMBL" id="JABUMX010000001">
    <property type="protein sequence ID" value="NTS30308.1"/>
    <property type="molecule type" value="Genomic_DNA"/>
</dbReference>
<evidence type="ECO:0000259" key="2">
    <source>
        <dbReference type="Pfam" id="PF11412"/>
    </source>
</evidence>
<dbReference type="InterPro" id="IPR028250">
    <property type="entry name" value="DsbDN"/>
</dbReference>
<name>A0A849VKD8_9HYPH</name>
<dbReference type="AlphaFoldDB" id="A0A849VKD8"/>
<proteinExistence type="predicted"/>
<feature type="chain" id="PRO_5032659422" description="Thiol:disulfide interchange protein DsbD N-terminal domain-containing protein" evidence="1">
    <location>
        <begin position="21"/>
        <end position="265"/>
    </location>
</feature>
<comment type="caution">
    <text evidence="3">The sequence shown here is derived from an EMBL/GenBank/DDBJ whole genome shotgun (WGS) entry which is preliminary data.</text>
</comment>
<organism evidence="3 4">
    <name type="scientific">Phyllobacterium pellucidum</name>
    <dbReference type="NCBI Taxonomy" id="2740464"/>
    <lineage>
        <taxon>Bacteria</taxon>
        <taxon>Pseudomonadati</taxon>
        <taxon>Pseudomonadota</taxon>
        <taxon>Alphaproteobacteria</taxon>
        <taxon>Hyphomicrobiales</taxon>
        <taxon>Phyllobacteriaceae</taxon>
        <taxon>Phyllobacterium</taxon>
    </lineage>
</organism>
<feature type="signal peptide" evidence="1">
    <location>
        <begin position="1"/>
        <end position="20"/>
    </location>
</feature>
<dbReference type="RefSeq" id="WP_162737261.1">
    <property type="nucleotide sequence ID" value="NZ_JABUMX010000001.1"/>
</dbReference>
<keyword evidence="1" id="KW-0732">Signal</keyword>
<protein>
    <recommendedName>
        <fullName evidence="2">Thiol:disulfide interchange protein DsbD N-terminal domain-containing protein</fullName>
    </recommendedName>
</protein>
<evidence type="ECO:0000313" key="3">
    <source>
        <dbReference type="EMBL" id="NTS30308.1"/>
    </source>
</evidence>